<protein>
    <submittedName>
        <fullName evidence="2">Porin</fullName>
    </submittedName>
</protein>
<sequence length="402" mass="46400">MKRNLLCACLLALSLTTTAQDNHGYGASDGQFKSLSEEIAKLKKHNDMFNVYFNYAASAQVEQDASKDWSSRFANKQLRIEVKGNLTDKLYYRFRHRLNKANDAKSEDNFAKATDIMMVGYKFSDAWKVEAGKMCQIWGGFEFDENPMFIYQYSDMLNNMDNFVAGVTVTYNPVPTQEIAVEISNAHNEKFAEVYGQNAMYEDGNGLTLNQLKPARNPLTYIVNWNGSFLGNKLQTRWAWGIQSEARHKYSRMLFLGQKLNLDNLQWYFDYIGSFDSVDRLGIVSRDMQSTNPTLYNDNVWAAGVHYNSFITKLNWQFAPQWNLMLKGMYETASAKDITSLKDYRKSYGYIGSLEYYPVKSQDLRIFLAYIGKKVHYTALSGLSNYNTNRIELGFMYRIKAY</sequence>
<keyword evidence="3" id="KW-1185">Reference proteome</keyword>
<proteinExistence type="predicted"/>
<feature type="chain" id="PRO_5028826928" evidence="1">
    <location>
        <begin position="20"/>
        <end position="402"/>
    </location>
</feature>
<evidence type="ECO:0000256" key="1">
    <source>
        <dbReference type="SAM" id="SignalP"/>
    </source>
</evidence>
<dbReference type="RefSeq" id="WP_155715003.1">
    <property type="nucleotide sequence ID" value="NZ_VVIQ01000001.1"/>
</dbReference>
<reference evidence="2 3" key="1">
    <citation type="submission" date="2019-09" db="EMBL/GenBank/DDBJ databases">
        <title>Prevotella A2879 sp. nov., isolated from an abscess of a patient.</title>
        <authorList>
            <person name="Buhl M."/>
            <person name="Oberhettinger P."/>
        </authorList>
    </citation>
    <scope>NUCLEOTIDE SEQUENCE [LARGE SCALE GENOMIC DNA]</scope>
    <source>
        <strain evidence="2 3">A2879</strain>
    </source>
</reference>
<dbReference type="SUPFAM" id="SSF56935">
    <property type="entry name" value="Porins"/>
    <property type="match status" value="1"/>
</dbReference>
<feature type="signal peptide" evidence="1">
    <location>
        <begin position="1"/>
        <end position="19"/>
    </location>
</feature>
<dbReference type="AlphaFoldDB" id="A0A7C9LAV9"/>
<evidence type="ECO:0000313" key="3">
    <source>
        <dbReference type="Proteomes" id="UP000482295"/>
    </source>
</evidence>
<gene>
    <name evidence="2" type="ORF">F0475_01015</name>
</gene>
<keyword evidence="1" id="KW-0732">Signal</keyword>
<dbReference type="EMBL" id="VVIQ01000001">
    <property type="protein sequence ID" value="MUL26932.1"/>
    <property type="molecule type" value="Genomic_DNA"/>
</dbReference>
<comment type="caution">
    <text evidence="2">The sequence shown here is derived from an EMBL/GenBank/DDBJ whole genome shotgun (WGS) entry which is preliminary data.</text>
</comment>
<name>A0A7C9LAV9_9BACT</name>
<organism evidence="2 3">
    <name type="scientific">Prevotella vespertina</name>
    <dbReference type="NCBI Taxonomy" id="2608404"/>
    <lineage>
        <taxon>Bacteria</taxon>
        <taxon>Pseudomonadati</taxon>
        <taxon>Bacteroidota</taxon>
        <taxon>Bacteroidia</taxon>
        <taxon>Bacteroidales</taxon>
        <taxon>Prevotellaceae</taxon>
        <taxon>Prevotella</taxon>
    </lineage>
</organism>
<accession>A0A7C9LAV9</accession>
<dbReference type="Proteomes" id="UP000482295">
    <property type="component" value="Unassembled WGS sequence"/>
</dbReference>
<evidence type="ECO:0000313" key="2">
    <source>
        <dbReference type="EMBL" id="MUL26932.1"/>
    </source>
</evidence>
<dbReference type="InterPro" id="IPR010870">
    <property type="entry name" value="Porin_O/P"/>
</dbReference>
<dbReference type="Pfam" id="PF07396">
    <property type="entry name" value="Porin_O_P"/>
    <property type="match status" value="1"/>
</dbReference>